<evidence type="ECO:0000256" key="2">
    <source>
        <dbReference type="ARBA" id="ARBA00004496"/>
    </source>
</evidence>
<evidence type="ECO:0000256" key="14">
    <source>
        <dbReference type="ARBA" id="ARBA00071434"/>
    </source>
</evidence>
<keyword evidence="4" id="KW-0217">Developmental protein</keyword>
<name>A0AAY4B1Z0_9TELE</name>
<feature type="compositionally biased region" description="Polar residues" evidence="16">
    <location>
        <begin position="220"/>
        <end position="240"/>
    </location>
</feature>
<evidence type="ECO:0000313" key="19">
    <source>
        <dbReference type="Proteomes" id="UP000694580"/>
    </source>
</evidence>
<keyword evidence="7" id="KW-0597">Phosphoprotein</keyword>
<reference evidence="18 19" key="1">
    <citation type="submission" date="2020-06" db="EMBL/GenBank/DDBJ databases">
        <authorList>
            <consortium name="Wellcome Sanger Institute Data Sharing"/>
        </authorList>
    </citation>
    <scope>NUCLEOTIDE SEQUENCE [LARGE SCALE GENOMIC DNA]</scope>
</reference>
<dbReference type="GO" id="GO:2000036">
    <property type="term" value="P:regulation of stem cell population maintenance"/>
    <property type="evidence" value="ECO:0007669"/>
    <property type="project" value="UniProtKB-ARBA"/>
</dbReference>
<dbReference type="GeneTree" id="ENSGT00390000001285"/>
<keyword evidence="10" id="KW-0943">RNA-mediated gene silencing</keyword>
<evidence type="ECO:0000256" key="6">
    <source>
        <dbReference type="ARBA" id="ARBA00022491"/>
    </source>
</evidence>
<dbReference type="Gene3D" id="2.30.30.1020">
    <property type="entry name" value="CCR4-NOT complex subunit 2/3/5, C-terminal domain"/>
    <property type="match status" value="1"/>
</dbReference>
<reference evidence="18" key="3">
    <citation type="submission" date="2025-09" db="UniProtKB">
        <authorList>
            <consortium name="Ensembl"/>
        </authorList>
    </citation>
    <scope>IDENTIFICATION</scope>
</reference>
<feature type="compositionally biased region" description="Polar residues" evidence="16">
    <location>
        <begin position="96"/>
        <end position="106"/>
    </location>
</feature>
<evidence type="ECO:0000256" key="13">
    <source>
        <dbReference type="ARBA" id="ARBA00064045"/>
    </source>
</evidence>
<comment type="subunit">
    <text evidence="13">Component of the CCR4-NOT complex; distinct complexes seem to exist that differ in the participation of probably mutually exclusive catalytic subunits. In the complex interacts directly with CNOT3. Interacts with NCOR1, NCOR2. HDAC3 and GPS2.</text>
</comment>
<evidence type="ECO:0000256" key="1">
    <source>
        <dbReference type="ARBA" id="ARBA00004123"/>
    </source>
</evidence>
<dbReference type="PANTHER" id="PTHR23326">
    <property type="entry name" value="CCR4 NOT-RELATED"/>
    <property type="match status" value="1"/>
</dbReference>
<dbReference type="FunFam" id="2.30.30.1020:FF:000001">
    <property type="entry name" value="Putative CCR4-NOT transcription complex subunit 2"/>
    <property type="match status" value="1"/>
</dbReference>
<comment type="subcellular location">
    <subcellularLocation>
        <location evidence="2">Cytoplasm</location>
    </subcellularLocation>
    <subcellularLocation>
        <location evidence="1">Nucleus</location>
    </subcellularLocation>
</comment>
<evidence type="ECO:0000256" key="9">
    <source>
        <dbReference type="ARBA" id="ARBA00023015"/>
    </source>
</evidence>
<accession>A0AAY4B1Z0</accession>
<dbReference type="InterPro" id="IPR007282">
    <property type="entry name" value="NOT2/3/5_C"/>
</dbReference>
<dbReference type="InterPro" id="IPR038635">
    <property type="entry name" value="CCR4-NOT_su2/3/5_C_sf"/>
</dbReference>
<protein>
    <recommendedName>
        <fullName evidence="14">CCR4-NOT transcription complex subunit 2</fullName>
    </recommendedName>
    <alternativeName>
        <fullName evidence="15">CCR4-associated factor 2</fullName>
    </alternativeName>
</protein>
<dbReference type="GO" id="GO:0005634">
    <property type="term" value="C:nucleus"/>
    <property type="evidence" value="ECO:0007669"/>
    <property type="project" value="UniProtKB-SubCell"/>
</dbReference>
<keyword evidence="12" id="KW-0539">Nucleus</keyword>
<evidence type="ECO:0000256" key="12">
    <source>
        <dbReference type="ARBA" id="ARBA00023242"/>
    </source>
</evidence>
<dbReference type="GO" id="GO:0006417">
    <property type="term" value="P:regulation of translation"/>
    <property type="evidence" value="ECO:0007669"/>
    <property type="project" value="UniProtKB-KW"/>
</dbReference>
<evidence type="ECO:0000313" key="18">
    <source>
        <dbReference type="Ensembl" id="ENSDCDP00010015029.1"/>
    </source>
</evidence>
<proteinExistence type="inferred from homology"/>
<feature type="region of interest" description="Disordered" evidence="16">
    <location>
        <begin position="216"/>
        <end position="263"/>
    </location>
</feature>
<dbReference type="Pfam" id="PF04153">
    <property type="entry name" value="NOT2_3_5_C"/>
    <property type="match status" value="1"/>
</dbReference>
<keyword evidence="5" id="KW-0963">Cytoplasm</keyword>
<dbReference type="GO" id="GO:0031047">
    <property type="term" value="P:regulatory ncRNA-mediated gene silencing"/>
    <property type="evidence" value="ECO:0007669"/>
    <property type="project" value="UniProtKB-KW"/>
</dbReference>
<reference evidence="18" key="2">
    <citation type="submission" date="2025-08" db="UniProtKB">
        <authorList>
            <consortium name="Ensembl"/>
        </authorList>
    </citation>
    <scope>IDENTIFICATION</scope>
</reference>
<sequence length="468" mass="51728">MFSATRPKFVEGVESVDYPDDSIYYGQPSMFPHRSEKDLLASPSPSSSGQLSQLGASLYGPQSALGFSVRGMSSNTPQLNRSLTQSVQLPNHITPTTGVPTMSLHTPPSPNRGILPMNTRNIMNQSMGMTGRTNSMGSSGLGSPNRSSPSIICMPKQQPSRQSFTINSMSGFGMNKNQSFGLNSSLSSTIFNGTDGSENVTGLDISDFPALADRSRRESTNQLPMHNPLTLNSSGKNSSGIDGPKFPGDKTSSTQNNQHKRGIQVLPDGKVTNIPSGMVTDQFGMIGLLTFIRAAETDPGMVHLALGSDLTTLGLNLNSPENLYPKFASPWASVPCRPQDIDFHVPSEYLTNIHIRDKLAAIKLARYGEDLLFYLYYMNGGDLLQLLAAVELFNRDWRYHKEERVWITRAPGMEPTLKTNAYERGTYYFFDCLNWRKVAKEFHLEYDKLEERPHVPTTFNYNPAQQAF</sequence>
<feature type="region of interest" description="Disordered" evidence="16">
    <location>
        <begin position="96"/>
        <end position="115"/>
    </location>
</feature>
<feature type="domain" description="NOT2/NOT3/NOT5 C-terminal" evidence="17">
    <location>
        <begin position="325"/>
        <end position="449"/>
    </location>
</feature>
<evidence type="ECO:0000256" key="4">
    <source>
        <dbReference type="ARBA" id="ARBA00022473"/>
    </source>
</evidence>
<keyword evidence="8" id="KW-0810">Translation regulation</keyword>
<dbReference type="GO" id="GO:0006355">
    <property type="term" value="P:regulation of DNA-templated transcription"/>
    <property type="evidence" value="ECO:0007669"/>
    <property type="project" value="InterPro"/>
</dbReference>
<feature type="region of interest" description="Disordered" evidence="16">
    <location>
        <begin position="34"/>
        <end position="54"/>
    </location>
</feature>
<gene>
    <name evidence="18" type="primary">CNOT2</name>
</gene>
<evidence type="ECO:0000256" key="3">
    <source>
        <dbReference type="ARBA" id="ARBA00007682"/>
    </source>
</evidence>
<dbReference type="GO" id="GO:0030015">
    <property type="term" value="C:CCR4-NOT core complex"/>
    <property type="evidence" value="ECO:0007669"/>
    <property type="project" value="InterPro"/>
</dbReference>
<evidence type="ECO:0000256" key="10">
    <source>
        <dbReference type="ARBA" id="ARBA00023158"/>
    </source>
</evidence>
<evidence type="ECO:0000259" key="17">
    <source>
        <dbReference type="Pfam" id="PF04153"/>
    </source>
</evidence>
<dbReference type="AlphaFoldDB" id="A0AAY4B1Z0"/>
<evidence type="ECO:0000256" key="15">
    <source>
        <dbReference type="ARBA" id="ARBA00083550"/>
    </source>
</evidence>
<keyword evidence="9" id="KW-0805">Transcription regulation</keyword>
<keyword evidence="6" id="KW-0678">Repressor</keyword>
<dbReference type="InterPro" id="IPR040168">
    <property type="entry name" value="Not2/3/5"/>
</dbReference>
<evidence type="ECO:0000256" key="5">
    <source>
        <dbReference type="ARBA" id="ARBA00022490"/>
    </source>
</evidence>
<keyword evidence="11" id="KW-0804">Transcription</keyword>
<organism evidence="18 19">
    <name type="scientific">Denticeps clupeoides</name>
    <name type="common">denticle herring</name>
    <dbReference type="NCBI Taxonomy" id="299321"/>
    <lineage>
        <taxon>Eukaryota</taxon>
        <taxon>Metazoa</taxon>
        <taxon>Chordata</taxon>
        <taxon>Craniata</taxon>
        <taxon>Vertebrata</taxon>
        <taxon>Euteleostomi</taxon>
        <taxon>Actinopterygii</taxon>
        <taxon>Neopterygii</taxon>
        <taxon>Teleostei</taxon>
        <taxon>Clupei</taxon>
        <taxon>Clupeiformes</taxon>
        <taxon>Denticipitoidei</taxon>
        <taxon>Denticipitidae</taxon>
        <taxon>Denticeps</taxon>
    </lineage>
</organism>
<dbReference type="GO" id="GO:0005829">
    <property type="term" value="C:cytosol"/>
    <property type="evidence" value="ECO:0007669"/>
    <property type="project" value="UniProtKB-ARBA"/>
</dbReference>
<comment type="similarity">
    <text evidence="3">Belongs to the CNOT2/3/5 family.</text>
</comment>
<dbReference type="Proteomes" id="UP000694580">
    <property type="component" value="Chromosome 17"/>
</dbReference>
<dbReference type="Ensembl" id="ENSDCDT00010015855.1">
    <property type="protein sequence ID" value="ENSDCDP00010015029.1"/>
    <property type="gene ID" value="ENSDCDG00010006843.1"/>
</dbReference>
<feature type="compositionally biased region" description="Low complexity" evidence="16">
    <location>
        <begin position="40"/>
        <end position="54"/>
    </location>
</feature>
<evidence type="ECO:0000256" key="8">
    <source>
        <dbReference type="ARBA" id="ARBA00022845"/>
    </source>
</evidence>
<evidence type="ECO:0000256" key="7">
    <source>
        <dbReference type="ARBA" id="ARBA00022553"/>
    </source>
</evidence>
<keyword evidence="19" id="KW-1185">Reference proteome</keyword>
<evidence type="ECO:0000256" key="16">
    <source>
        <dbReference type="SAM" id="MobiDB-lite"/>
    </source>
</evidence>
<evidence type="ECO:0000256" key="11">
    <source>
        <dbReference type="ARBA" id="ARBA00023163"/>
    </source>
</evidence>